<dbReference type="PANTHER" id="PTHR21517">
    <property type="entry name" value="APICAL JUNCTION COMPONENT 1 HOMOLOG"/>
    <property type="match status" value="1"/>
</dbReference>
<feature type="compositionally biased region" description="Basic residues" evidence="1">
    <location>
        <begin position="629"/>
        <end position="647"/>
    </location>
</feature>
<feature type="region of interest" description="Disordered" evidence="1">
    <location>
        <begin position="329"/>
        <end position="408"/>
    </location>
</feature>
<dbReference type="GeneID" id="109427628"/>
<dbReference type="SUPFAM" id="SSF144232">
    <property type="entry name" value="HIT/MYND zinc finger-like"/>
    <property type="match status" value="1"/>
</dbReference>
<feature type="region of interest" description="Disordered" evidence="1">
    <location>
        <begin position="563"/>
        <end position="699"/>
    </location>
</feature>
<dbReference type="InterPro" id="IPR058586">
    <property type="entry name" value="Ajm-1"/>
</dbReference>
<feature type="compositionally biased region" description="Low complexity" evidence="1">
    <location>
        <begin position="69"/>
        <end position="97"/>
    </location>
</feature>
<feature type="region of interest" description="Disordered" evidence="1">
    <location>
        <begin position="18"/>
        <end position="150"/>
    </location>
</feature>
<feature type="compositionally biased region" description="Polar residues" evidence="1">
    <location>
        <begin position="384"/>
        <end position="398"/>
    </location>
</feature>
<feature type="compositionally biased region" description="Acidic residues" evidence="1">
    <location>
        <begin position="137"/>
        <end position="150"/>
    </location>
</feature>
<feature type="region of interest" description="Disordered" evidence="1">
    <location>
        <begin position="922"/>
        <end position="975"/>
    </location>
</feature>
<keyword evidence="4" id="KW-1185">Reference proteome</keyword>
<evidence type="ECO:0000313" key="3">
    <source>
        <dbReference type="EnsemblMetazoa" id="AALFPA23_007421.P9857"/>
    </source>
</evidence>
<feature type="region of interest" description="Disordered" evidence="1">
    <location>
        <begin position="1759"/>
        <end position="1852"/>
    </location>
</feature>
<dbReference type="InterPro" id="IPR038825">
    <property type="entry name" value="Apical_junction"/>
</dbReference>
<dbReference type="RefSeq" id="XP_029708460.2">
    <property type="nucleotide sequence ID" value="XM_029852600.2"/>
</dbReference>
<feature type="compositionally biased region" description="Basic residues" evidence="1">
    <location>
        <begin position="659"/>
        <end position="674"/>
    </location>
</feature>
<feature type="compositionally biased region" description="Gly residues" evidence="1">
    <location>
        <begin position="1652"/>
        <end position="1684"/>
    </location>
</feature>
<feature type="compositionally biased region" description="Basic and acidic residues" evidence="1">
    <location>
        <begin position="2140"/>
        <end position="2160"/>
    </location>
</feature>
<feature type="compositionally biased region" description="Polar residues" evidence="1">
    <location>
        <begin position="518"/>
        <end position="527"/>
    </location>
</feature>
<feature type="region of interest" description="Disordered" evidence="1">
    <location>
        <begin position="1640"/>
        <end position="1686"/>
    </location>
</feature>
<feature type="region of interest" description="Disordered" evidence="1">
    <location>
        <begin position="1921"/>
        <end position="1945"/>
    </location>
</feature>
<dbReference type="Pfam" id="PF26649">
    <property type="entry name" value="Ajm-1"/>
    <property type="match status" value="1"/>
</dbReference>
<feature type="region of interest" description="Disordered" evidence="1">
    <location>
        <begin position="1300"/>
        <end position="1321"/>
    </location>
</feature>
<feature type="compositionally biased region" description="Polar residues" evidence="1">
    <location>
        <begin position="1452"/>
        <end position="1482"/>
    </location>
</feature>
<feature type="domain" description="Apical junction molecule ajm1 alpha/beta" evidence="2">
    <location>
        <begin position="2211"/>
        <end position="2323"/>
    </location>
</feature>
<sequence>MEQNIFDVGDDISFPWLPAYAEATGGGGGGTETSPLSTGSSRMLETIVEETSSDDESKLNSLESADLNQSSLGDLQQQDHQLQQQQQQPQGWSQFDQVWSSAGSDTGSVVRVDTPSDQDNLSERDFICPPKRRKQDNDDDEEAEEEEEEFICTGAGSAEQLTVVINGGKGDDREGGYGNNNNTRKPRFYELDGLEVNEYFMRRHNEPRLRFDEIGHDLFTDSDSLSYASLSRSSSLIQFESLERQLQNESTGVASSGSSPSLYLVAGAGVVGAAAVVGPEAAGSAAEGLRSAIVVGGDTVGFYCSPSKKGNLLTASNLIQQQGKLVAGGGGGAGGTSVGGKQQPVLNTSDSELYSSSSVSSSSSSGGSGSSCNYASDECDLNNHDNTPSPSESQVAKSSSDEADGLVRCPQRCSERRRSLNQLRTKNSIESLSEDSGYCDHLHFNMNNLRVKSKSWTNFGSAENVNTFMEPVQLDYFEQRHVFHQENRLSTVCDVDEEEHEEQSETGTKGQEVHRIKQCNSEESLSNKYDRNNKPEHWFTASSAAKTNIHNCTKIDLDASKHSRSAGASSGEQPFVVTTKVIPPSSSSSSASSESASTSSSRHNSVDSLEIHPTTLSPSSAATTTILDRRHHRAEPKPKNSHHRRQQQLRDDTEQFAVSRKRPRPQQYRQRRRTIISASSPDLFSSGDQHRFRGRSRKQSQRKVVSDFLEYGGVNFTVSSVPECLNLCGSRVPPEFAGRSDSVDSFELCESGASSGNYCAWNQGPESVASKNFNLYDFQEEPVIPTVVKSVKTVTFEPVTKPRVNIRASYANLTVLDYGDEEDGKQYYLNRNTFRTSSGTRLGGARDMASGSWNPRKAFNEDDEEERIFPVDGDEKNVFNSLLDEISAHFDRNLSIINDQAEAYEPIAAFLHEQRSAAAQPSTFSALVASPPQAPPRRTQIKTNPHHSTPPVAPPVRSPSLPAPESNHGTRRTFDQDPTNLVTCYAASLERCTFDPTESALNLYNGSNSAINQTSDLNINHPSGARGYAPVVVAKREFVSSTPNLNYYHCCSDDEGGLNAHHNSLKNVSCLEIGATGDLASRSIGILTAASSSKCGLSKGVSFCPIVSEIIWKDNSSDADPDDNASVISNQDFEIDIDDEDFDQDDYDHANLIATQTNTLINSNSVETGLCELINHADSSFGNYHPASNHHHHAAPRAPTPDPDLHDRFVFDDDTPLPPEPLSRERTVSGDDRCERDDAKCITAVNNAIGSSKADESDDVVSTKVIIAEKGSTTMASAIANGVDASRNMIVAESSSAANAASSGVNGPEVNDNAAQVPPQQQPKFVNNNNNLIKNFKNGKAEKKGKTFLSRLSSGFRFSFRGKSKKNKDGVVGASNGKVGSTGFGSDNRQSSSAVKVKESGGNDKVVSSDFIYIPLKDPSAKQTDGLESGGVSEEDVLDAEEYYLRQFASGQDQTDRVYNSPNESDVTFRSDTSSNINSTPTAGGLGGQRNHVLSGKPPLPKQPPRVVGVCAKRSTPTGRYAHAQQQYRASSTPPRTEIDPDESHGGGGSAFYHQYTTDTDAGSNGGTAEGSLSSAVGRYSSARTNSNNQKHHLVVAENANYFNHIMGSEQKIGLIETNLDTHETVISGKTRSLMELGGPSSHMHQLQVHHGAGGGGGGGGDGGGRHQMGGGGGGSKRLGGGVNGIKDRQTTAAANEPGRPHKSMEFLLDKENHRNVLPPENELQKSHETGTNLSEHQLRVQASLQRLNIPDWYKQYSGKDGVTPNQTAPNATTTATGGILRKRNSDVGRWTGLSSKTTSLSSLGSHRSDRSPVMLSPSAHSHHGGQTGFSRWSTSHLNSNHTSPSVSTRGSFTRGGLNASVISGYSTASTTAGATAGHGVAPNSAIRNSFRQPYLGWRSQEKLAQPRTPAERLASSLLSQQKLKEQQQQQHHHQHQNQQKVEPVVTPEIQSSIKEVTSAIVHYVNDQTNRHSRSRSTSPSQRCWLESSFVGTKPLDSPQTPMIDNSSSGSAAQHVVIQHQHISVSSSSTMAGDHYRYNAGRMNGVVTPSVPTFSLPPDHLQSPGSATLEDVLNSLLDLPTGTHRSSVDSANSCLTPTVSSNHTLQIEPVQTRRRSEGDAGRKRNDSGGSGAVSSAASSKDAHSRRVSLDSCDATHKSHGEPLKCRYPKCDATATIAEAKKSYKSCHNCSHLYCSRECRRAHWEKHRKACLHSRISALCRLVLSTCKDDPDTLRHLSHLARRGYLSQGRGVVRILFRSPENADSFIKQGFQCLGEVSYVRWPDLLPSEMGPELYSELLKLSTEYKPDSKMLIYVAICVVSEAPGNATAPVKWERQLVSRCAKLKLCKSVINEINNSPIDKQIPKKETTTDVLILSFNILTKTTQRSRELVSQNIQSVLRQRGVIMRKHYPEVFQRLSTFVEGSTDRFLPVTVHPRDSVTGRPFVCIIMPNYGDAEKLQFPISENGEDDRVVTMDVGIELEVMETSSNL</sequence>
<feature type="compositionally biased region" description="Polar residues" evidence="1">
    <location>
        <begin position="2083"/>
        <end position="2105"/>
    </location>
</feature>
<feature type="compositionally biased region" description="Polar residues" evidence="1">
    <location>
        <begin position="676"/>
        <end position="687"/>
    </location>
</feature>
<accession>A0ABM1YAT7</accession>
<feature type="compositionally biased region" description="Gly residues" evidence="1">
    <location>
        <begin position="329"/>
        <end position="338"/>
    </location>
</feature>
<evidence type="ECO:0000313" key="4">
    <source>
        <dbReference type="Proteomes" id="UP000069940"/>
    </source>
</evidence>
<reference evidence="4" key="1">
    <citation type="journal article" date="2015" name="Proc. Natl. Acad. Sci. U.S.A.">
        <title>Genome sequence of the Asian Tiger mosquito, Aedes albopictus, reveals insights into its biology, genetics, and evolution.</title>
        <authorList>
            <person name="Chen X.G."/>
            <person name="Jiang X."/>
            <person name="Gu J."/>
            <person name="Xu M."/>
            <person name="Wu Y."/>
            <person name="Deng Y."/>
            <person name="Zhang C."/>
            <person name="Bonizzoni M."/>
            <person name="Dermauw W."/>
            <person name="Vontas J."/>
            <person name="Armbruster P."/>
            <person name="Huang X."/>
            <person name="Yang Y."/>
            <person name="Zhang H."/>
            <person name="He W."/>
            <person name="Peng H."/>
            <person name="Liu Y."/>
            <person name="Wu K."/>
            <person name="Chen J."/>
            <person name="Lirakis M."/>
            <person name="Topalis P."/>
            <person name="Van Leeuwen T."/>
            <person name="Hall A.B."/>
            <person name="Jiang X."/>
            <person name="Thorpe C."/>
            <person name="Mueller R.L."/>
            <person name="Sun C."/>
            <person name="Waterhouse R.M."/>
            <person name="Yan G."/>
            <person name="Tu Z.J."/>
            <person name="Fang X."/>
            <person name="James A.A."/>
        </authorList>
    </citation>
    <scope>NUCLEOTIDE SEQUENCE [LARGE SCALE GENOMIC DNA]</scope>
    <source>
        <strain evidence="4">Foshan</strain>
    </source>
</reference>
<feature type="region of interest" description="Disordered" evidence="1">
    <location>
        <begin position="1364"/>
        <end position="1401"/>
    </location>
</feature>
<feature type="compositionally biased region" description="Polar residues" evidence="1">
    <location>
        <begin position="1829"/>
        <end position="1852"/>
    </location>
</feature>
<dbReference type="Proteomes" id="UP000069940">
    <property type="component" value="Unassembled WGS sequence"/>
</dbReference>
<protein>
    <recommendedName>
        <fullName evidence="2">Apical junction molecule ajm1 alpha/beta domain-containing protein</fullName>
    </recommendedName>
</protein>
<feature type="compositionally biased region" description="Basic and acidic residues" evidence="1">
    <location>
        <begin position="2114"/>
        <end position="2126"/>
    </location>
</feature>
<feature type="compositionally biased region" description="Low complexity" evidence="1">
    <location>
        <begin position="1792"/>
        <end position="1806"/>
    </location>
</feature>
<reference evidence="3" key="2">
    <citation type="submission" date="2025-05" db="UniProtKB">
        <authorList>
            <consortium name="EnsemblMetazoa"/>
        </authorList>
    </citation>
    <scope>IDENTIFICATION</scope>
    <source>
        <strain evidence="3">Foshan</strain>
    </source>
</reference>
<feature type="compositionally biased region" description="Low complexity" evidence="1">
    <location>
        <begin position="32"/>
        <end position="41"/>
    </location>
</feature>
<feature type="region of interest" description="Disordered" evidence="1">
    <location>
        <begin position="1185"/>
        <end position="1204"/>
    </location>
</feature>
<name>A0ABM1YAT7_AEDAL</name>
<organism evidence="3 4">
    <name type="scientific">Aedes albopictus</name>
    <name type="common">Asian tiger mosquito</name>
    <name type="synonym">Stegomyia albopicta</name>
    <dbReference type="NCBI Taxonomy" id="7160"/>
    <lineage>
        <taxon>Eukaryota</taxon>
        <taxon>Metazoa</taxon>
        <taxon>Ecdysozoa</taxon>
        <taxon>Arthropoda</taxon>
        <taxon>Hexapoda</taxon>
        <taxon>Insecta</taxon>
        <taxon>Pterygota</taxon>
        <taxon>Neoptera</taxon>
        <taxon>Endopterygota</taxon>
        <taxon>Diptera</taxon>
        <taxon>Nematocera</taxon>
        <taxon>Culicoidea</taxon>
        <taxon>Culicidae</taxon>
        <taxon>Culicinae</taxon>
        <taxon>Aedini</taxon>
        <taxon>Aedes</taxon>
        <taxon>Stegomyia</taxon>
    </lineage>
</organism>
<evidence type="ECO:0000259" key="2">
    <source>
        <dbReference type="Pfam" id="PF26649"/>
    </source>
</evidence>
<feature type="region of interest" description="Disordered" evidence="1">
    <location>
        <begin position="497"/>
        <end position="534"/>
    </location>
</feature>
<feature type="compositionally biased region" description="Low complexity" evidence="1">
    <location>
        <begin position="355"/>
        <end position="365"/>
    </location>
</feature>
<feature type="region of interest" description="Disordered" evidence="1">
    <location>
        <begin position="1452"/>
        <end position="1574"/>
    </location>
</feature>
<feature type="compositionally biased region" description="Polar residues" evidence="1">
    <location>
        <begin position="1384"/>
        <end position="1394"/>
    </location>
</feature>
<feature type="compositionally biased region" description="Low complexity" evidence="1">
    <location>
        <begin position="1764"/>
        <end position="1777"/>
    </location>
</feature>
<feature type="compositionally biased region" description="Polar residues" evidence="1">
    <location>
        <begin position="1524"/>
        <end position="1535"/>
    </location>
</feature>
<feature type="compositionally biased region" description="Polar residues" evidence="1">
    <location>
        <begin position="98"/>
        <end position="107"/>
    </location>
</feature>
<feature type="compositionally biased region" description="Polar residues" evidence="1">
    <location>
        <begin position="59"/>
        <end position="68"/>
    </location>
</feature>
<evidence type="ECO:0000256" key="1">
    <source>
        <dbReference type="SAM" id="MobiDB-lite"/>
    </source>
</evidence>
<feature type="compositionally biased region" description="Low complexity" evidence="1">
    <location>
        <begin position="1921"/>
        <end position="1930"/>
    </location>
</feature>
<feature type="compositionally biased region" description="Low complexity" evidence="1">
    <location>
        <begin position="613"/>
        <end position="625"/>
    </location>
</feature>
<feature type="compositionally biased region" description="Polar residues" evidence="1">
    <location>
        <begin position="344"/>
        <end position="354"/>
    </location>
</feature>
<dbReference type="EnsemblMetazoa" id="AALFPA23_007421.R9857">
    <property type="protein sequence ID" value="AALFPA23_007421.P9857"/>
    <property type="gene ID" value="AALFPA23_007421"/>
</dbReference>
<feature type="region of interest" description="Disordered" evidence="1">
    <location>
        <begin position="2083"/>
        <end position="2160"/>
    </location>
</feature>
<dbReference type="PANTHER" id="PTHR21517:SF3">
    <property type="entry name" value="APICAL JUNCTION COMPONENT 1 HOMOLOG"/>
    <property type="match status" value="1"/>
</dbReference>
<proteinExistence type="predicted"/>
<feature type="compositionally biased region" description="Low complexity" evidence="1">
    <location>
        <begin position="585"/>
        <end position="601"/>
    </location>
</feature>